<proteinExistence type="predicted"/>
<reference evidence="2 3" key="1">
    <citation type="submission" date="2012-03" db="EMBL/GenBank/DDBJ databases">
        <title>The Genome Sequence of Bartonella washoensis 085-0475.</title>
        <authorList>
            <consortium name="The Broad Institute Genome Sequencing Platform"/>
            <consortium name="The Broad Institute Genome Sequencing Center for Infectious Disease"/>
            <person name="Feldgarden M."/>
            <person name="Kirby J."/>
            <person name="Kosoy M."/>
            <person name="Birtles R."/>
            <person name="Probert W.S."/>
            <person name="Chiaraviglio L."/>
            <person name="Young S.K."/>
            <person name="Zeng Q."/>
            <person name="Gargeya S."/>
            <person name="Fitzgerald M."/>
            <person name="Haas B."/>
            <person name="Abouelleil A."/>
            <person name="Alvarado L."/>
            <person name="Arachchi H.M."/>
            <person name="Berlin A."/>
            <person name="Chapman S.B."/>
            <person name="Gearin G."/>
            <person name="Goldberg J."/>
            <person name="Griggs A."/>
            <person name="Gujja S."/>
            <person name="Hansen M."/>
            <person name="Heiman D."/>
            <person name="Howarth C."/>
            <person name="Larimer J."/>
            <person name="Lui A."/>
            <person name="MacDonald P.J.P."/>
            <person name="McCowen C."/>
            <person name="Montmayeur A."/>
            <person name="Murphy C."/>
            <person name="Neiman D."/>
            <person name="Pearson M."/>
            <person name="Priest M."/>
            <person name="Roberts A."/>
            <person name="Saif S."/>
            <person name="Shea T."/>
            <person name="Sisk P."/>
            <person name="Stolte C."/>
            <person name="Sykes S."/>
            <person name="Wortman J."/>
            <person name="Nusbaum C."/>
            <person name="Birren B."/>
        </authorList>
    </citation>
    <scope>NUCLEOTIDE SEQUENCE [LARGE SCALE GENOMIC DNA]</scope>
    <source>
        <strain evidence="2 3">085-0475</strain>
    </source>
</reference>
<dbReference type="HOGENOM" id="CLU_1718740_0_0_5"/>
<dbReference type="PATRIC" id="fig|1094564.3.peg.1557"/>
<dbReference type="Proteomes" id="UP000002646">
    <property type="component" value="Unassembled WGS sequence"/>
</dbReference>
<sequence>MALFPFSISDIEDPECIRVVLYASGRMGHAPLNALLNQMRQDIECFDRKQSQDTTQLTKRVDELEKKLKTILQDSEDAKSKQESQNVQSGKEESERVIADSDTKLQSHASVNSVNIVGSDDLDIHSDLSTAVTSEGIEFQPYKFINFIGSNIGIHSILSTAIISDNTEFRASDLLRLSSFKDKKT</sequence>
<dbReference type="AlphaFoldDB" id="J0Z7A4"/>
<gene>
    <name evidence="2" type="ORF">MCW_01337</name>
</gene>
<organism evidence="2 3">
    <name type="scientific">Cardidatus Bartonella washoeensis 085-0475</name>
    <dbReference type="NCBI Taxonomy" id="1094564"/>
    <lineage>
        <taxon>Bacteria</taxon>
        <taxon>Pseudomonadati</taxon>
        <taxon>Pseudomonadota</taxon>
        <taxon>Alphaproteobacteria</taxon>
        <taxon>Hyphomicrobiales</taxon>
        <taxon>Bartonellaceae</taxon>
        <taxon>Bartonella</taxon>
    </lineage>
</organism>
<dbReference type="EMBL" id="AILX01000025">
    <property type="protein sequence ID" value="EJF83568.1"/>
    <property type="molecule type" value="Genomic_DNA"/>
</dbReference>
<name>J0Z7A4_9HYPH</name>
<evidence type="ECO:0000313" key="2">
    <source>
        <dbReference type="EMBL" id="EJF83568.1"/>
    </source>
</evidence>
<feature type="region of interest" description="Disordered" evidence="1">
    <location>
        <begin position="73"/>
        <end position="97"/>
    </location>
</feature>
<protein>
    <submittedName>
        <fullName evidence="2">Uncharacterized protein</fullName>
    </submittedName>
</protein>
<evidence type="ECO:0000313" key="3">
    <source>
        <dbReference type="Proteomes" id="UP000002646"/>
    </source>
</evidence>
<accession>J0Z7A4</accession>
<dbReference type="RefSeq" id="WP_006926121.1">
    <property type="nucleotide sequence ID" value="NZ_JH725102.1"/>
</dbReference>
<comment type="caution">
    <text evidence="2">The sequence shown here is derived from an EMBL/GenBank/DDBJ whole genome shotgun (WGS) entry which is preliminary data.</text>
</comment>
<evidence type="ECO:0000256" key="1">
    <source>
        <dbReference type="SAM" id="MobiDB-lite"/>
    </source>
</evidence>